<accession>A0A4R1BKD1</accession>
<keyword evidence="1" id="KW-1133">Transmembrane helix</keyword>
<dbReference type="Proteomes" id="UP000295334">
    <property type="component" value="Unassembled WGS sequence"/>
</dbReference>
<dbReference type="RefSeq" id="WP_131447921.1">
    <property type="nucleotide sequence ID" value="NZ_SJZI01000008.1"/>
</dbReference>
<gene>
    <name evidence="2" type="ORF">EPD60_06200</name>
</gene>
<keyword evidence="1" id="KW-0812">Transmembrane</keyword>
<keyword evidence="1" id="KW-0472">Membrane</keyword>
<evidence type="ECO:0000313" key="3">
    <source>
        <dbReference type="Proteomes" id="UP000295334"/>
    </source>
</evidence>
<dbReference type="OrthoDB" id="678023at2"/>
<feature type="transmembrane region" description="Helical" evidence="1">
    <location>
        <begin position="88"/>
        <end position="105"/>
    </location>
</feature>
<name>A0A4R1BKD1_9BACT</name>
<comment type="caution">
    <text evidence="2">The sequence shown here is derived from an EMBL/GenBank/DDBJ whole genome shotgun (WGS) entry which is preliminary data.</text>
</comment>
<feature type="transmembrane region" description="Helical" evidence="1">
    <location>
        <begin position="16"/>
        <end position="37"/>
    </location>
</feature>
<evidence type="ECO:0000313" key="2">
    <source>
        <dbReference type="EMBL" id="TCJ17776.1"/>
    </source>
</evidence>
<keyword evidence="3" id="KW-1185">Reference proteome</keyword>
<dbReference type="AlphaFoldDB" id="A0A4R1BKD1"/>
<reference evidence="2 3" key="1">
    <citation type="submission" date="2019-03" db="EMBL/GenBank/DDBJ databases">
        <authorList>
            <person name="Kim M.K.M."/>
        </authorList>
    </citation>
    <scope>NUCLEOTIDE SEQUENCE [LARGE SCALE GENOMIC DNA]</scope>
    <source>
        <strain evidence="2 3">17J68-12</strain>
    </source>
</reference>
<sequence length="106" mass="11898">MKAAGTFFLKRDDLKLGLLLGMLVPLLIFLAIYLVRFRESYPTLGEFFSLFAAQKRLLTFFGAWCLVGNIALFTLYVNTDRDRTARGIFIVSLVYGIGVLLAKAVL</sequence>
<dbReference type="EMBL" id="SJZI01000008">
    <property type="protein sequence ID" value="TCJ17776.1"/>
    <property type="molecule type" value="Genomic_DNA"/>
</dbReference>
<organism evidence="2 3">
    <name type="scientific">Flaviaesturariibacter flavus</name>
    <dbReference type="NCBI Taxonomy" id="2502780"/>
    <lineage>
        <taxon>Bacteria</taxon>
        <taxon>Pseudomonadati</taxon>
        <taxon>Bacteroidota</taxon>
        <taxon>Chitinophagia</taxon>
        <taxon>Chitinophagales</taxon>
        <taxon>Chitinophagaceae</taxon>
        <taxon>Flaviaestuariibacter</taxon>
    </lineage>
</organism>
<protein>
    <submittedName>
        <fullName evidence="2">Uncharacterized protein</fullName>
    </submittedName>
</protein>
<proteinExistence type="predicted"/>
<evidence type="ECO:0000256" key="1">
    <source>
        <dbReference type="SAM" id="Phobius"/>
    </source>
</evidence>
<feature type="transmembrane region" description="Helical" evidence="1">
    <location>
        <begin position="57"/>
        <end position="76"/>
    </location>
</feature>